<dbReference type="PRINTS" id="PR00371">
    <property type="entry name" value="FPNCR"/>
</dbReference>
<reference evidence="2 3" key="1">
    <citation type="submission" date="2018-09" db="EMBL/GenBank/DDBJ databases">
        <title>Comparative Genomics of Wolbachia-Cardinium Dual Endosymbiosis in a Plant-Parasitic Nematode.</title>
        <authorList>
            <person name="Brown A.M.V."/>
            <person name="Wasala S.K."/>
            <person name="Howe D.K."/>
            <person name="Peetz A.B."/>
            <person name="Zasada I.A."/>
            <person name="Denver D.R."/>
        </authorList>
    </citation>
    <scope>NUCLEOTIDE SEQUENCE [LARGE SCALE GENOMIC DNA]</scope>
    <source>
        <strain evidence="2 3">Pp_1</strain>
    </source>
</reference>
<dbReference type="GO" id="GO:0016491">
    <property type="term" value="F:oxidoreductase activity"/>
    <property type="evidence" value="ECO:0007669"/>
    <property type="project" value="InterPro"/>
</dbReference>
<accession>A0A3N2QBQ2</accession>
<dbReference type="RefSeq" id="WP_123663092.1">
    <property type="nucleotide sequence ID" value="NZ_RARA01000025.1"/>
</dbReference>
<dbReference type="InterPro" id="IPR039261">
    <property type="entry name" value="FNR_nucleotide-bd"/>
</dbReference>
<evidence type="ECO:0000313" key="3">
    <source>
        <dbReference type="Proteomes" id="UP000270927"/>
    </source>
</evidence>
<dbReference type="PANTHER" id="PTHR47354:SF5">
    <property type="entry name" value="PROTEIN RFBI"/>
    <property type="match status" value="1"/>
</dbReference>
<dbReference type="InterPro" id="IPR001433">
    <property type="entry name" value="OxRdtase_FAD/NAD-bd"/>
</dbReference>
<dbReference type="SUPFAM" id="SSF63380">
    <property type="entry name" value="Riboflavin synthase domain-like"/>
    <property type="match status" value="1"/>
</dbReference>
<gene>
    <name evidence="2" type="ORF">EDM02_03450</name>
</gene>
<evidence type="ECO:0000259" key="1">
    <source>
        <dbReference type="PROSITE" id="PS51384"/>
    </source>
</evidence>
<sequence length="271" mass="30536">MGLNPFKLKLIGYKMITHRVMQFTFIRSDGLPFVFIPGQFITFLLPQQDGTVLRRSYSLANSSEECYELEMAVAPVDGGMATRTLFNLKMGDELLAVGPQGRLILKAEETPSHYILVATGTGVAPYRSMLSLIAKRLEEDTILNVTLLLGVCYAKDLLYAEDFVAFAKKNERFNFRSYLSRENTFTEGYQYPGYVHSAFEMLHVNPDRDLVYLCGNPYMIDESIEKLQKMGFRPPQIKIEKYFSSKAVPNSAKLDRCSTEGVSPKLVSAGC</sequence>
<keyword evidence="3" id="KW-1185">Reference proteome</keyword>
<dbReference type="Gene3D" id="3.40.50.80">
    <property type="entry name" value="Nucleotide-binding domain of ferredoxin-NADP reductase (FNR) module"/>
    <property type="match status" value="1"/>
</dbReference>
<dbReference type="InterPro" id="IPR001709">
    <property type="entry name" value="Flavoprot_Pyr_Nucl_cyt_Rdtase"/>
</dbReference>
<dbReference type="SUPFAM" id="SSF52343">
    <property type="entry name" value="Ferredoxin reductase-like, C-terminal NADP-linked domain"/>
    <property type="match status" value="1"/>
</dbReference>
<feature type="domain" description="FAD-binding FR-type" evidence="1">
    <location>
        <begin position="3"/>
        <end position="106"/>
    </location>
</feature>
<dbReference type="Gene3D" id="2.40.30.10">
    <property type="entry name" value="Translation factors"/>
    <property type="match status" value="1"/>
</dbReference>
<dbReference type="PRINTS" id="PR00410">
    <property type="entry name" value="PHEHYDRXLASE"/>
</dbReference>
<protein>
    <submittedName>
        <fullName evidence="2">Ferredoxin--NADP reductase</fullName>
    </submittedName>
</protein>
<proteinExistence type="predicted"/>
<dbReference type="InterPro" id="IPR050415">
    <property type="entry name" value="MRET"/>
</dbReference>
<dbReference type="InterPro" id="IPR008333">
    <property type="entry name" value="Cbr1-like_FAD-bd_dom"/>
</dbReference>
<dbReference type="AlphaFoldDB" id="A0A3N2QBQ2"/>
<evidence type="ECO:0000313" key="2">
    <source>
        <dbReference type="EMBL" id="ROT47191.1"/>
    </source>
</evidence>
<dbReference type="PROSITE" id="PS51384">
    <property type="entry name" value="FAD_FR"/>
    <property type="match status" value="1"/>
</dbReference>
<organism evidence="2 3">
    <name type="scientific">Candidatus Cardinium hertigii</name>
    <dbReference type="NCBI Taxonomy" id="247481"/>
    <lineage>
        <taxon>Bacteria</taxon>
        <taxon>Pseudomonadati</taxon>
        <taxon>Bacteroidota</taxon>
        <taxon>Cytophagia</taxon>
        <taxon>Cytophagales</taxon>
        <taxon>Amoebophilaceae</taxon>
        <taxon>Candidatus Cardinium</taxon>
    </lineage>
</organism>
<dbReference type="Pfam" id="PF00175">
    <property type="entry name" value="NAD_binding_1"/>
    <property type="match status" value="1"/>
</dbReference>
<comment type="caution">
    <text evidence="2">The sequence shown here is derived from an EMBL/GenBank/DDBJ whole genome shotgun (WGS) entry which is preliminary data.</text>
</comment>
<dbReference type="Proteomes" id="UP000270927">
    <property type="component" value="Unassembled WGS sequence"/>
</dbReference>
<dbReference type="PANTHER" id="PTHR47354">
    <property type="entry name" value="NADH OXIDOREDUCTASE HCR"/>
    <property type="match status" value="1"/>
</dbReference>
<dbReference type="OrthoDB" id="9789468at2"/>
<dbReference type="Pfam" id="PF00970">
    <property type="entry name" value="FAD_binding_6"/>
    <property type="match status" value="1"/>
</dbReference>
<dbReference type="EMBL" id="RARA01000025">
    <property type="protein sequence ID" value="ROT47191.1"/>
    <property type="molecule type" value="Genomic_DNA"/>
</dbReference>
<dbReference type="InterPro" id="IPR017938">
    <property type="entry name" value="Riboflavin_synthase-like_b-brl"/>
</dbReference>
<name>A0A3N2QBQ2_9BACT</name>
<dbReference type="InterPro" id="IPR017927">
    <property type="entry name" value="FAD-bd_FR_type"/>
</dbReference>